<reference evidence="1" key="1">
    <citation type="submission" date="2019-08" db="EMBL/GenBank/DDBJ databases">
        <authorList>
            <person name="Kucharzyk K."/>
            <person name="Murdoch R.W."/>
            <person name="Higgins S."/>
            <person name="Loffler F."/>
        </authorList>
    </citation>
    <scope>NUCLEOTIDE SEQUENCE</scope>
</reference>
<comment type="caution">
    <text evidence="1">The sequence shown here is derived from an EMBL/GenBank/DDBJ whole genome shotgun (WGS) entry which is preliminary data.</text>
</comment>
<sequence>MDGKESAVTPIIKERAVPNPTPFKTKASAIGNVPNISAYIGIPTKVANKTEYHLSFPSIAEITSCGIQLCMAAPIPTPIRT</sequence>
<proteinExistence type="predicted"/>
<evidence type="ECO:0000313" key="1">
    <source>
        <dbReference type="EMBL" id="MPN33512.1"/>
    </source>
</evidence>
<organism evidence="1">
    <name type="scientific">bioreactor metagenome</name>
    <dbReference type="NCBI Taxonomy" id="1076179"/>
    <lineage>
        <taxon>unclassified sequences</taxon>
        <taxon>metagenomes</taxon>
        <taxon>ecological metagenomes</taxon>
    </lineage>
</organism>
<protein>
    <submittedName>
        <fullName evidence="1">Uncharacterized protein</fullName>
    </submittedName>
</protein>
<gene>
    <name evidence="1" type="ORF">SDC9_181000</name>
</gene>
<name>A0A645H596_9ZZZZ</name>
<accession>A0A645H596</accession>
<dbReference type="EMBL" id="VSSQ01086044">
    <property type="protein sequence ID" value="MPN33512.1"/>
    <property type="molecule type" value="Genomic_DNA"/>
</dbReference>
<dbReference type="AlphaFoldDB" id="A0A645H596"/>